<keyword evidence="3" id="KW-0804">Transcription</keyword>
<evidence type="ECO:0000256" key="2">
    <source>
        <dbReference type="ARBA" id="ARBA00023125"/>
    </source>
</evidence>
<name>A0A5N0E7F2_9NOCA</name>
<keyword evidence="7" id="KW-1185">Reference proteome</keyword>
<dbReference type="PANTHER" id="PTHR30055">
    <property type="entry name" value="HTH-TYPE TRANSCRIPTIONAL REGULATOR RUTR"/>
    <property type="match status" value="1"/>
</dbReference>
<evidence type="ECO:0000256" key="3">
    <source>
        <dbReference type="ARBA" id="ARBA00023163"/>
    </source>
</evidence>
<dbReference type="GO" id="GO:0000976">
    <property type="term" value="F:transcription cis-regulatory region binding"/>
    <property type="evidence" value="ECO:0007669"/>
    <property type="project" value="TreeGrafter"/>
</dbReference>
<sequence length="202" mass="22196">MSTRRRLSPDERRRVLLEAGARLFAERAYDAVLMEDVAAAAGVSRALLYRHFPSKRDLFAGVYEQAAEQLLIATPLDNGKPLAEQLTAGLDTHFDYFEANANSVLAANRVLAGDPTIQAIIAGELGELRRRLLDALGLEGTLRTQVSSILLSWLTFVRVLTVEWLENHHYSRAELLDITIGSLLGALHPVLGPDFPPSATPQ</sequence>
<evidence type="ECO:0000256" key="1">
    <source>
        <dbReference type="ARBA" id="ARBA00023015"/>
    </source>
</evidence>
<evidence type="ECO:0000259" key="5">
    <source>
        <dbReference type="PROSITE" id="PS50977"/>
    </source>
</evidence>
<dbReference type="InterPro" id="IPR001647">
    <property type="entry name" value="HTH_TetR"/>
</dbReference>
<evidence type="ECO:0000256" key="4">
    <source>
        <dbReference type="PROSITE-ProRule" id="PRU00335"/>
    </source>
</evidence>
<dbReference type="OrthoDB" id="8479950at2"/>
<proteinExistence type="predicted"/>
<evidence type="ECO:0000313" key="6">
    <source>
        <dbReference type="EMBL" id="KAA8884886.1"/>
    </source>
</evidence>
<dbReference type="RefSeq" id="WP_150405727.1">
    <property type="nucleotide sequence ID" value="NZ_VXLC01000017.1"/>
</dbReference>
<dbReference type="Gene3D" id="1.10.357.10">
    <property type="entry name" value="Tetracycline Repressor, domain 2"/>
    <property type="match status" value="1"/>
</dbReference>
<keyword evidence="1" id="KW-0805">Transcription regulation</keyword>
<organism evidence="6 7">
    <name type="scientific">Nocardia colli</name>
    <dbReference type="NCBI Taxonomy" id="2545717"/>
    <lineage>
        <taxon>Bacteria</taxon>
        <taxon>Bacillati</taxon>
        <taxon>Actinomycetota</taxon>
        <taxon>Actinomycetes</taxon>
        <taxon>Mycobacteriales</taxon>
        <taxon>Nocardiaceae</taxon>
        <taxon>Nocardia</taxon>
    </lineage>
</organism>
<dbReference type="Pfam" id="PF00440">
    <property type="entry name" value="TetR_N"/>
    <property type="match status" value="1"/>
</dbReference>
<feature type="domain" description="HTH tetR-type" evidence="5">
    <location>
        <begin position="10"/>
        <end position="70"/>
    </location>
</feature>
<dbReference type="InterPro" id="IPR050109">
    <property type="entry name" value="HTH-type_TetR-like_transc_reg"/>
</dbReference>
<dbReference type="PANTHER" id="PTHR30055:SF174">
    <property type="entry name" value="TRANSCRIPTIONAL REGULATORY PROTEIN (PROBABLY TETR-FAMILY)-RELATED"/>
    <property type="match status" value="1"/>
</dbReference>
<dbReference type="GO" id="GO:0045892">
    <property type="term" value="P:negative regulation of DNA-templated transcription"/>
    <property type="evidence" value="ECO:0007669"/>
    <property type="project" value="UniProtKB-ARBA"/>
</dbReference>
<comment type="caution">
    <text evidence="6">The sequence shown here is derived from an EMBL/GenBank/DDBJ whole genome shotgun (WGS) entry which is preliminary data.</text>
</comment>
<dbReference type="PROSITE" id="PS50977">
    <property type="entry name" value="HTH_TETR_2"/>
    <property type="match status" value="1"/>
</dbReference>
<dbReference type="PRINTS" id="PR00455">
    <property type="entry name" value="HTHTETR"/>
</dbReference>
<accession>A0A5N0E7F2</accession>
<gene>
    <name evidence="6" type="ORF">F3087_31445</name>
</gene>
<dbReference type="GO" id="GO:0003700">
    <property type="term" value="F:DNA-binding transcription factor activity"/>
    <property type="evidence" value="ECO:0007669"/>
    <property type="project" value="TreeGrafter"/>
</dbReference>
<dbReference type="FunFam" id="1.10.10.60:FF:000141">
    <property type="entry name" value="TetR family transcriptional regulator"/>
    <property type="match status" value="1"/>
</dbReference>
<reference evidence="6 7" key="1">
    <citation type="submission" date="2019-09" db="EMBL/GenBank/DDBJ databases">
        <authorList>
            <person name="Wang X."/>
        </authorList>
    </citation>
    <scope>NUCLEOTIDE SEQUENCE [LARGE SCALE GENOMIC DNA]</scope>
    <source>
        <strain evidence="6 7">CICC 11023</strain>
    </source>
</reference>
<protein>
    <submittedName>
        <fullName evidence="6">TetR/AcrR family transcriptional regulator</fullName>
    </submittedName>
</protein>
<dbReference type="InterPro" id="IPR009057">
    <property type="entry name" value="Homeodomain-like_sf"/>
</dbReference>
<keyword evidence="2 4" id="KW-0238">DNA-binding</keyword>
<dbReference type="AlphaFoldDB" id="A0A5N0E7F2"/>
<evidence type="ECO:0000313" key="7">
    <source>
        <dbReference type="Proteomes" id="UP000323876"/>
    </source>
</evidence>
<dbReference type="Proteomes" id="UP000323876">
    <property type="component" value="Unassembled WGS sequence"/>
</dbReference>
<dbReference type="SUPFAM" id="SSF46689">
    <property type="entry name" value="Homeodomain-like"/>
    <property type="match status" value="1"/>
</dbReference>
<dbReference type="EMBL" id="VXLC01000017">
    <property type="protein sequence ID" value="KAA8884886.1"/>
    <property type="molecule type" value="Genomic_DNA"/>
</dbReference>
<feature type="DNA-binding region" description="H-T-H motif" evidence="4">
    <location>
        <begin position="33"/>
        <end position="52"/>
    </location>
</feature>